<reference evidence="2 3" key="1">
    <citation type="submission" date="2019-07" db="EMBL/GenBank/DDBJ databases">
        <title>Genome sequencing of lignin-degrading bacterial isolates.</title>
        <authorList>
            <person name="Gladden J."/>
        </authorList>
    </citation>
    <scope>NUCLEOTIDE SEQUENCE [LARGE SCALE GENOMIC DNA]</scope>
    <source>
        <strain evidence="2 3">J19</strain>
    </source>
</reference>
<keyword evidence="3" id="KW-1185">Reference proteome</keyword>
<dbReference type="EMBL" id="VLJS01000013">
    <property type="protein sequence ID" value="TWH16824.1"/>
    <property type="molecule type" value="Genomic_DNA"/>
</dbReference>
<evidence type="ECO:0000259" key="1">
    <source>
        <dbReference type="Pfam" id="PF01814"/>
    </source>
</evidence>
<proteinExistence type="predicted"/>
<feature type="domain" description="Hemerythrin-like" evidence="1">
    <location>
        <begin position="4"/>
        <end position="133"/>
    </location>
</feature>
<evidence type="ECO:0000313" key="2">
    <source>
        <dbReference type="EMBL" id="TWH16824.1"/>
    </source>
</evidence>
<organism evidence="2 3">
    <name type="scientific">Pseudoxanthomonas taiwanensis J19</name>
    <dbReference type="NCBI Taxonomy" id="935569"/>
    <lineage>
        <taxon>Bacteria</taxon>
        <taxon>Pseudomonadati</taxon>
        <taxon>Pseudomonadota</taxon>
        <taxon>Gammaproteobacteria</taxon>
        <taxon>Lysobacterales</taxon>
        <taxon>Lysobacteraceae</taxon>
        <taxon>Pseudoxanthomonas</taxon>
    </lineage>
</organism>
<evidence type="ECO:0000313" key="3">
    <source>
        <dbReference type="Proteomes" id="UP000321583"/>
    </source>
</evidence>
<dbReference type="Gene3D" id="1.20.120.520">
    <property type="entry name" value="nmb1532 protein domain like"/>
    <property type="match status" value="1"/>
</dbReference>
<dbReference type="Pfam" id="PF01814">
    <property type="entry name" value="Hemerythrin"/>
    <property type="match status" value="1"/>
</dbReference>
<dbReference type="AlphaFoldDB" id="A0A562E545"/>
<comment type="caution">
    <text evidence="2">The sequence shown here is derived from an EMBL/GenBank/DDBJ whole genome shotgun (WGS) entry which is preliminary data.</text>
</comment>
<dbReference type="InterPro" id="IPR012312">
    <property type="entry name" value="Hemerythrin-like"/>
</dbReference>
<sequence length="136" mass="15284">MDMDRYHRDHATILEQIETLRSLSRAGIAGNAGAISQAIVGTASLIKFHLAAEDQVLYPRLARSGRADLAALSSRYQAEMQGLAEAFGRFVERWRVPARLQADPEAFRSDANTVLRALYERLRREDRELYPAAGRL</sequence>
<dbReference type="Proteomes" id="UP000321583">
    <property type="component" value="Unassembled WGS sequence"/>
</dbReference>
<dbReference type="OrthoDB" id="8809825at2"/>
<name>A0A562E545_9GAMM</name>
<protein>
    <submittedName>
        <fullName evidence="2">Hemerythrin HHE cation binding domain-containing protein</fullName>
    </submittedName>
</protein>
<gene>
    <name evidence="2" type="ORF">L613_001100000130</name>
</gene>
<accession>A0A562E545</accession>